<proteinExistence type="predicted"/>
<name>A0A9K3GNQ5_9EUKA</name>
<evidence type="ECO:0000313" key="2">
    <source>
        <dbReference type="EMBL" id="GIQ89021.1"/>
    </source>
</evidence>
<feature type="non-terminal residue" evidence="2">
    <location>
        <position position="1"/>
    </location>
</feature>
<accession>A0A9K3GNQ5</accession>
<evidence type="ECO:0000313" key="3">
    <source>
        <dbReference type="Proteomes" id="UP000265618"/>
    </source>
</evidence>
<comment type="caution">
    <text evidence="2">The sequence shown here is derived from an EMBL/GenBank/DDBJ whole genome shotgun (WGS) entry which is preliminary data.</text>
</comment>
<protein>
    <submittedName>
        <fullName evidence="2">Uncharacterized protein</fullName>
    </submittedName>
</protein>
<keyword evidence="3" id="KW-1185">Reference proteome</keyword>
<dbReference type="EMBL" id="BDIP01004617">
    <property type="protein sequence ID" value="GIQ89021.1"/>
    <property type="molecule type" value="Genomic_DNA"/>
</dbReference>
<dbReference type="Proteomes" id="UP000265618">
    <property type="component" value="Unassembled WGS sequence"/>
</dbReference>
<sequence>MSDQGKPHNKRGPNNNNRPKKHGQGHQGGPRGQTGPKSDRLVVPRCLTASKDVASKKCNAKDACRDPNCPYGGHPPLPYTGPETPEAIEGLGLSKNATKSLQCVDDVWWVVCEVALYGDAHKQDLNPAFASEIRSALCTHLGYTPREDALRMVLHQHRRMVAVLMHPVLWGELGSAKFPLGEDRAVHSFKLKLCPRSSSYQSIYLLTPKGGKSIEVMQDAKRAVGGDRSLIKLTHVDDLGVTRGKYSVIRVEHSDIFSVSGLDLDTLCARRTIETRGESPRTFTVVPDRTPIFFNALTAFGHKSEATAAVTAYVSELLPPWRLFGLESVVTTAFDASGQYGFVYVSHEVIRDILVDRRDPSVHAAVQRHGVVFSRTMARVSQLK</sequence>
<reference evidence="2 3" key="1">
    <citation type="journal article" date="2018" name="PLoS ONE">
        <title>The draft genome of Kipferlia bialata reveals reductive genome evolution in fornicate parasites.</title>
        <authorList>
            <person name="Tanifuji G."/>
            <person name="Takabayashi S."/>
            <person name="Kume K."/>
            <person name="Takagi M."/>
            <person name="Nakayama T."/>
            <person name="Kamikawa R."/>
            <person name="Inagaki Y."/>
            <person name="Hashimoto T."/>
        </authorList>
    </citation>
    <scope>NUCLEOTIDE SEQUENCE [LARGE SCALE GENOMIC DNA]</scope>
    <source>
        <strain evidence="2">NY0173</strain>
    </source>
</reference>
<organism evidence="2 3">
    <name type="scientific">Kipferlia bialata</name>
    <dbReference type="NCBI Taxonomy" id="797122"/>
    <lineage>
        <taxon>Eukaryota</taxon>
        <taxon>Metamonada</taxon>
        <taxon>Carpediemonas-like organisms</taxon>
        <taxon>Kipferlia</taxon>
    </lineage>
</organism>
<gene>
    <name evidence="2" type="ORF">KIPB_011395</name>
</gene>
<evidence type="ECO:0000256" key="1">
    <source>
        <dbReference type="SAM" id="MobiDB-lite"/>
    </source>
</evidence>
<dbReference type="AlphaFoldDB" id="A0A9K3GNQ5"/>
<feature type="region of interest" description="Disordered" evidence="1">
    <location>
        <begin position="1"/>
        <end position="42"/>
    </location>
</feature>